<evidence type="ECO:0000256" key="17">
    <source>
        <dbReference type="RuleBase" id="RU003464"/>
    </source>
</evidence>
<dbReference type="AlphaFoldDB" id="A0AB38VN53"/>
<evidence type="ECO:0000313" key="19">
    <source>
        <dbReference type="EMBL" id="VED65016.1"/>
    </source>
</evidence>
<keyword evidence="9 15" id="KW-0808">Transferase</keyword>
<evidence type="ECO:0000256" key="7">
    <source>
        <dbReference type="ARBA" id="ARBA00022490"/>
    </source>
</evidence>
<dbReference type="NCBIfam" id="NF000648">
    <property type="entry name" value="PRK00026.1"/>
    <property type="match status" value="1"/>
</dbReference>
<dbReference type="InterPro" id="IPR002649">
    <property type="entry name" value="tRNA_m1G_MeTrfase_TrmD"/>
</dbReference>
<feature type="domain" description="tRNA methyltransferase TRMD/TRM10-type" evidence="18">
    <location>
        <begin position="1"/>
        <end position="219"/>
    </location>
</feature>
<evidence type="ECO:0000256" key="15">
    <source>
        <dbReference type="HAMAP-Rule" id="MF_00605"/>
    </source>
</evidence>
<accession>A0AB38VN53</accession>
<keyword evidence="8 15" id="KW-0489">Methyltransferase</keyword>
<dbReference type="Proteomes" id="UP000268870">
    <property type="component" value="Chromosome"/>
</dbReference>
<dbReference type="PANTHER" id="PTHR46417:SF1">
    <property type="entry name" value="TRNA (GUANINE-N(1)-)-METHYLTRANSFERASE"/>
    <property type="match status" value="1"/>
</dbReference>
<comment type="similarity">
    <text evidence="3 15 17">Belongs to the RNA methyltransferase TrmD family.</text>
</comment>
<dbReference type="Gene3D" id="3.40.1280.10">
    <property type="match status" value="1"/>
</dbReference>
<comment type="subcellular location">
    <subcellularLocation>
        <location evidence="2 15 17">Cytoplasm</location>
    </subcellularLocation>
</comment>
<dbReference type="EMBL" id="LR134265">
    <property type="protein sequence ID" value="VED65016.1"/>
    <property type="molecule type" value="Genomic_DNA"/>
</dbReference>
<dbReference type="GO" id="GO:0002939">
    <property type="term" value="P:tRNA N1-guanine methylation"/>
    <property type="evidence" value="ECO:0007669"/>
    <property type="project" value="TreeGrafter"/>
</dbReference>
<dbReference type="InterPro" id="IPR016009">
    <property type="entry name" value="tRNA_MeTrfase_TRMD/TRM10"/>
</dbReference>
<comment type="catalytic activity">
    <reaction evidence="14 15 17">
        <text>guanosine(37) in tRNA + S-adenosyl-L-methionine = N(1)-methylguanosine(37) in tRNA + S-adenosyl-L-homocysteine + H(+)</text>
        <dbReference type="Rhea" id="RHEA:36899"/>
        <dbReference type="Rhea" id="RHEA-COMP:10145"/>
        <dbReference type="Rhea" id="RHEA-COMP:10147"/>
        <dbReference type="ChEBI" id="CHEBI:15378"/>
        <dbReference type="ChEBI" id="CHEBI:57856"/>
        <dbReference type="ChEBI" id="CHEBI:59789"/>
        <dbReference type="ChEBI" id="CHEBI:73542"/>
        <dbReference type="ChEBI" id="CHEBI:74269"/>
        <dbReference type="EC" id="2.1.1.228"/>
    </reaction>
</comment>
<evidence type="ECO:0000256" key="8">
    <source>
        <dbReference type="ARBA" id="ARBA00022603"/>
    </source>
</evidence>
<dbReference type="NCBIfam" id="TIGR00088">
    <property type="entry name" value="trmD"/>
    <property type="match status" value="1"/>
</dbReference>
<evidence type="ECO:0000256" key="1">
    <source>
        <dbReference type="ARBA" id="ARBA00002634"/>
    </source>
</evidence>
<evidence type="ECO:0000313" key="20">
    <source>
        <dbReference type="Proteomes" id="UP000268870"/>
    </source>
</evidence>
<dbReference type="InterPro" id="IPR029028">
    <property type="entry name" value="Alpha/beta_knot_MTases"/>
</dbReference>
<evidence type="ECO:0000256" key="14">
    <source>
        <dbReference type="ARBA" id="ARBA00047783"/>
    </source>
</evidence>
<dbReference type="GO" id="GO:0052906">
    <property type="term" value="F:tRNA (guanine(37)-N1)-methyltransferase activity"/>
    <property type="evidence" value="ECO:0007669"/>
    <property type="project" value="UniProtKB-UniRule"/>
</dbReference>
<dbReference type="FunFam" id="1.10.1270.20:FF:000001">
    <property type="entry name" value="tRNA (guanine-N(1)-)-methyltransferase"/>
    <property type="match status" value="1"/>
</dbReference>
<dbReference type="SUPFAM" id="SSF75217">
    <property type="entry name" value="alpha/beta knot"/>
    <property type="match status" value="1"/>
</dbReference>
<dbReference type="FunFam" id="3.40.1280.10:FF:000001">
    <property type="entry name" value="tRNA (guanine-N(1)-)-methyltransferase"/>
    <property type="match status" value="1"/>
</dbReference>
<evidence type="ECO:0000256" key="13">
    <source>
        <dbReference type="ARBA" id="ARBA00033392"/>
    </source>
</evidence>
<evidence type="ECO:0000256" key="11">
    <source>
        <dbReference type="ARBA" id="ARBA00022694"/>
    </source>
</evidence>
<keyword evidence="10 15" id="KW-0949">S-adenosyl-L-methionine</keyword>
<dbReference type="PANTHER" id="PTHR46417">
    <property type="entry name" value="TRNA (GUANINE-N(1)-)-METHYLTRANSFERASE"/>
    <property type="match status" value="1"/>
</dbReference>
<protein>
    <recommendedName>
        <fullName evidence="6 15">tRNA (guanine-N(1)-)-methyltransferase</fullName>
        <ecNumber evidence="5 15">2.1.1.228</ecNumber>
    </recommendedName>
    <alternativeName>
        <fullName evidence="12 15">M1G-methyltransferase</fullName>
    </alternativeName>
    <alternativeName>
        <fullName evidence="13 15">tRNA [GM37] methyltransferase</fullName>
    </alternativeName>
</protein>
<keyword evidence="7 15" id="KW-0963">Cytoplasm</keyword>
<name>A0AB38VN53_STRAG</name>
<dbReference type="GO" id="GO:0005829">
    <property type="term" value="C:cytosol"/>
    <property type="evidence" value="ECO:0007669"/>
    <property type="project" value="TreeGrafter"/>
</dbReference>
<dbReference type="InterPro" id="IPR029026">
    <property type="entry name" value="tRNA_m1G_MTases_N"/>
</dbReference>
<sequence>MKIDILTLFPEMFAPLEHSIVGKAKERGLLEINYHNFRENAEKSRHVDDEPYGGGQGMLLRAQPIFDTIGKIGAQKARVILLDPAGRTFDQNFAEELSKEDELIFICGHYEGYDERIKSLVTDEVSLGDFVLTGGELAAMTMVDATVRLIPEVIGKETSHQDDSFSSGLLEYPQYTRPYDYLGMTVPDVLMSGHHENIRKWRLEQSLRKTLERRPDLLENYAMTDEERLILEKIKTEIERTDTVNEQNNL</sequence>
<gene>
    <name evidence="15 19" type="primary">trmD</name>
    <name evidence="19" type="ORF">NCTC8184_01055</name>
</gene>
<reference evidence="19 20" key="1">
    <citation type="submission" date="2018-12" db="EMBL/GenBank/DDBJ databases">
        <authorList>
            <consortium name="Pathogen Informatics"/>
        </authorList>
    </citation>
    <scope>NUCLEOTIDE SEQUENCE [LARGE SCALE GENOMIC DNA]</scope>
    <source>
        <strain evidence="19 20">NCTC8184</strain>
    </source>
</reference>
<evidence type="ECO:0000256" key="5">
    <source>
        <dbReference type="ARBA" id="ARBA00012807"/>
    </source>
</evidence>
<evidence type="ECO:0000256" key="16">
    <source>
        <dbReference type="PIRSR" id="PIRSR000386-1"/>
    </source>
</evidence>
<keyword evidence="11 15" id="KW-0819">tRNA processing</keyword>
<proteinExistence type="inferred from homology"/>
<evidence type="ECO:0000256" key="2">
    <source>
        <dbReference type="ARBA" id="ARBA00004496"/>
    </source>
</evidence>
<comment type="function">
    <text evidence="1 15 17">Specifically methylates guanosine-37 in various tRNAs.</text>
</comment>
<evidence type="ECO:0000256" key="12">
    <source>
        <dbReference type="ARBA" id="ARBA00029736"/>
    </source>
</evidence>
<evidence type="ECO:0000256" key="10">
    <source>
        <dbReference type="ARBA" id="ARBA00022691"/>
    </source>
</evidence>
<dbReference type="EC" id="2.1.1.228" evidence="5 15"/>
<dbReference type="CDD" id="cd18080">
    <property type="entry name" value="TrmD-like"/>
    <property type="match status" value="1"/>
</dbReference>
<feature type="binding site" evidence="15 16">
    <location>
        <position position="108"/>
    </location>
    <ligand>
        <name>S-adenosyl-L-methionine</name>
        <dbReference type="ChEBI" id="CHEBI:59789"/>
    </ligand>
</feature>
<dbReference type="HAMAP" id="MF_00605">
    <property type="entry name" value="TrmD"/>
    <property type="match status" value="1"/>
</dbReference>
<feature type="binding site" evidence="15 16">
    <location>
        <begin position="127"/>
        <end position="132"/>
    </location>
    <ligand>
        <name>S-adenosyl-L-methionine</name>
        <dbReference type="ChEBI" id="CHEBI:59789"/>
    </ligand>
</feature>
<dbReference type="InterPro" id="IPR023148">
    <property type="entry name" value="tRNA_m1G_MeTrfase_C_sf"/>
</dbReference>
<dbReference type="PIRSF" id="PIRSF000386">
    <property type="entry name" value="tRNA_mtase"/>
    <property type="match status" value="1"/>
</dbReference>
<evidence type="ECO:0000256" key="4">
    <source>
        <dbReference type="ARBA" id="ARBA00011738"/>
    </source>
</evidence>
<evidence type="ECO:0000256" key="9">
    <source>
        <dbReference type="ARBA" id="ARBA00022679"/>
    </source>
</evidence>
<evidence type="ECO:0000256" key="6">
    <source>
        <dbReference type="ARBA" id="ARBA00014679"/>
    </source>
</evidence>
<dbReference type="Pfam" id="PF01746">
    <property type="entry name" value="tRNA_m1G_MT"/>
    <property type="match status" value="1"/>
</dbReference>
<dbReference type="Gene3D" id="1.10.1270.20">
    <property type="entry name" value="tRNA(m1g37)methyltransferase, domain 2"/>
    <property type="match status" value="1"/>
</dbReference>
<evidence type="ECO:0000256" key="3">
    <source>
        <dbReference type="ARBA" id="ARBA00007630"/>
    </source>
</evidence>
<comment type="subunit">
    <text evidence="4 15 17">Homodimer.</text>
</comment>
<evidence type="ECO:0000259" key="18">
    <source>
        <dbReference type="Pfam" id="PF01746"/>
    </source>
</evidence>
<organism evidence="19 20">
    <name type="scientific">Streptococcus agalactiae</name>
    <dbReference type="NCBI Taxonomy" id="1311"/>
    <lineage>
        <taxon>Bacteria</taxon>
        <taxon>Bacillati</taxon>
        <taxon>Bacillota</taxon>
        <taxon>Bacilli</taxon>
        <taxon>Lactobacillales</taxon>
        <taxon>Streptococcaceae</taxon>
        <taxon>Streptococcus</taxon>
    </lineage>
</organism>